<gene>
    <name evidence="4" type="ORF">GCM10009090_01910</name>
</gene>
<protein>
    <recommendedName>
        <fullName evidence="3">DUF4124 domain-containing protein</fullName>
    </recommendedName>
</protein>
<reference evidence="4" key="2">
    <citation type="submission" date="2020-09" db="EMBL/GenBank/DDBJ databases">
        <authorList>
            <person name="Sun Q."/>
            <person name="Ohkuma M."/>
        </authorList>
    </citation>
    <scope>NUCLEOTIDE SEQUENCE</scope>
    <source>
        <strain evidence="4">JCM 13306</strain>
    </source>
</reference>
<evidence type="ECO:0000259" key="3">
    <source>
        <dbReference type="Pfam" id="PF13511"/>
    </source>
</evidence>
<dbReference type="InterPro" id="IPR025392">
    <property type="entry name" value="DUF4124"/>
</dbReference>
<dbReference type="EMBL" id="BNBA01000001">
    <property type="protein sequence ID" value="GHH46592.1"/>
    <property type="molecule type" value="Genomic_DNA"/>
</dbReference>
<proteinExistence type="predicted"/>
<feature type="compositionally biased region" description="Polar residues" evidence="1">
    <location>
        <begin position="36"/>
        <end position="48"/>
    </location>
</feature>
<evidence type="ECO:0000256" key="1">
    <source>
        <dbReference type="SAM" id="MobiDB-lite"/>
    </source>
</evidence>
<keyword evidence="5" id="KW-1185">Reference proteome</keyword>
<evidence type="ECO:0000256" key="2">
    <source>
        <dbReference type="SAM" id="SignalP"/>
    </source>
</evidence>
<dbReference type="RefSeq" id="WP_434025614.1">
    <property type="nucleotide sequence ID" value="NZ_BNBA01000001.1"/>
</dbReference>
<feature type="region of interest" description="Disordered" evidence="1">
    <location>
        <begin position="79"/>
        <end position="106"/>
    </location>
</feature>
<comment type="caution">
    <text evidence="4">The sequence shown here is derived from an EMBL/GenBank/DDBJ whole genome shotgun (WGS) entry which is preliminary data.</text>
</comment>
<keyword evidence="2" id="KW-0732">Signal</keyword>
<evidence type="ECO:0000313" key="5">
    <source>
        <dbReference type="Proteomes" id="UP000623958"/>
    </source>
</evidence>
<name>A0A919F4J7_9XANT</name>
<organism evidence="4 5">
    <name type="scientific">Xanthomonas boreopolis</name>
    <dbReference type="NCBI Taxonomy" id="86183"/>
    <lineage>
        <taxon>Bacteria</taxon>
        <taxon>Pseudomonadati</taxon>
        <taxon>Pseudomonadota</taxon>
        <taxon>Gammaproteobacteria</taxon>
        <taxon>Lysobacterales</taxon>
        <taxon>Lysobacteraceae</taxon>
        <taxon>Xanthomonas</taxon>
    </lineage>
</organism>
<dbReference type="Pfam" id="PF13511">
    <property type="entry name" value="DUF4124"/>
    <property type="match status" value="1"/>
</dbReference>
<feature type="compositionally biased region" description="Basic and acidic residues" evidence="1">
    <location>
        <begin position="92"/>
        <end position="106"/>
    </location>
</feature>
<sequence>MDVRICSLLFVFAGIAGPASAQMVYKCVDSRGDATYQSAPCPSQSSNEKAWAAPPDPEPSRSFVARQAAIGREIAARNAAARRIPAQPSRARLREPRSGNPCEAEKAARKAAYDRAGLKRTFEFSSHWDNRVWEACK</sequence>
<accession>A0A919F4J7</accession>
<dbReference type="Proteomes" id="UP000623958">
    <property type="component" value="Unassembled WGS sequence"/>
</dbReference>
<feature type="domain" description="DUF4124" evidence="3">
    <location>
        <begin position="15"/>
        <end position="61"/>
    </location>
</feature>
<feature type="chain" id="PRO_5036794460" description="DUF4124 domain-containing protein" evidence="2">
    <location>
        <begin position="22"/>
        <end position="137"/>
    </location>
</feature>
<feature type="signal peptide" evidence="2">
    <location>
        <begin position="1"/>
        <end position="21"/>
    </location>
</feature>
<dbReference type="AlphaFoldDB" id="A0A919F4J7"/>
<feature type="region of interest" description="Disordered" evidence="1">
    <location>
        <begin position="36"/>
        <end position="61"/>
    </location>
</feature>
<reference evidence="4" key="1">
    <citation type="journal article" date="2014" name="Int. J. Syst. Evol. Microbiol.">
        <title>Complete genome sequence of Corynebacterium casei LMG S-19264T (=DSM 44701T), isolated from a smear-ripened cheese.</title>
        <authorList>
            <consortium name="US DOE Joint Genome Institute (JGI-PGF)"/>
            <person name="Walter F."/>
            <person name="Albersmeier A."/>
            <person name="Kalinowski J."/>
            <person name="Ruckert C."/>
        </authorList>
    </citation>
    <scope>NUCLEOTIDE SEQUENCE</scope>
    <source>
        <strain evidence="4">JCM 13306</strain>
    </source>
</reference>
<evidence type="ECO:0000313" key="4">
    <source>
        <dbReference type="EMBL" id="GHH46592.1"/>
    </source>
</evidence>